<dbReference type="EMBL" id="AMZH03019943">
    <property type="protein sequence ID" value="RRT39738.1"/>
    <property type="molecule type" value="Genomic_DNA"/>
</dbReference>
<feature type="region of interest" description="Disordered" evidence="1">
    <location>
        <begin position="1"/>
        <end position="24"/>
    </location>
</feature>
<dbReference type="AlphaFoldDB" id="A0A426XJP4"/>
<evidence type="ECO:0000256" key="1">
    <source>
        <dbReference type="SAM" id="MobiDB-lite"/>
    </source>
</evidence>
<proteinExistence type="predicted"/>
<evidence type="ECO:0000313" key="3">
    <source>
        <dbReference type="Proteomes" id="UP000287651"/>
    </source>
</evidence>
<evidence type="ECO:0000313" key="2">
    <source>
        <dbReference type="EMBL" id="RRT39738.1"/>
    </source>
</evidence>
<accession>A0A426XJP4</accession>
<sequence>MGSPPVGVATHGQATCRGGQLQPMPLQRRPYVARAVGKGDDPRLGPLQGRPGCKGLSLAGVTASSDDCLWAKWSRAIATALISRGSAYRGDAHKGTACSPGAHPQGRLLKGSGGRPWVRATATCTRATIARYRWAERA</sequence>
<comment type="caution">
    <text evidence="2">The sequence shown here is derived from an EMBL/GenBank/DDBJ whole genome shotgun (WGS) entry which is preliminary data.</text>
</comment>
<name>A0A426XJP4_ENSVE</name>
<gene>
    <name evidence="2" type="ORF">B296_00018469</name>
</gene>
<dbReference type="Proteomes" id="UP000287651">
    <property type="component" value="Unassembled WGS sequence"/>
</dbReference>
<protein>
    <submittedName>
        <fullName evidence="2">Uncharacterized protein</fullName>
    </submittedName>
</protein>
<reference evidence="2 3" key="1">
    <citation type="journal article" date="2014" name="Agronomy (Basel)">
        <title>A Draft Genome Sequence for Ensete ventricosum, the Drought-Tolerant Tree Against Hunger.</title>
        <authorList>
            <person name="Harrison J."/>
            <person name="Moore K.A."/>
            <person name="Paszkiewicz K."/>
            <person name="Jones T."/>
            <person name="Grant M."/>
            <person name="Ambacheew D."/>
            <person name="Muzemil S."/>
            <person name="Studholme D.J."/>
        </authorList>
    </citation>
    <scope>NUCLEOTIDE SEQUENCE [LARGE SCALE GENOMIC DNA]</scope>
</reference>
<organism evidence="2 3">
    <name type="scientific">Ensete ventricosum</name>
    <name type="common">Abyssinian banana</name>
    <name type="synonym">Musa ensete</name>
    <dbReference type="NCBI Taxonomy" id="4639"/>
    <lineage>
        <taxon>Eukaryota</taxon>
        <taxon>Viridiplantae</taxon>
        <taxon>Streptophyta</taxon>
        <taxon>Embryophyta</taxon>
        <taxon>Tracheophyta</taxon>
        <taxon>Spermatophyta</taxon>
        <taxon>Magnoliopsida</taxon>
        <taxon>Liliopsida</taxon>
        <taxon>Zingiberales</taxon>
        <taxon>Musaceae</taxon>
        <taxon>Ensete</taxon>
    </lineage>
</organism>